<proteinExistence type="predicted"/>
<reference evidence="2" key="1">
    <citation type="journal article" date="2014" name="Front. Microbiol.">
        <title>High frequency of phylogenetically diverse reductive dehalogenase-homologous genes in deep subseafloor sedimentary metagenomes.</title>
        <authorList>
            <person name="Kawai M."/>
            <person name="Futagami T."/>
            <person name="Toyoda A."/>
            <person name="Takaki Y."/>
            <person name="Nishi S."/>
            <person name="Hori S."/>
            <person name="Arai W."/>
            <person name="Tsubouchi T."/>
            <person name="Morono Y."/>
            <person name="Uchiyama I."/>
            <person name="Ito T."/>
            <person name="Fujiyama A."/>
            <person name="Inagaki F."/>
            <person name="Takami H."/>
        </authorList>
    </citation>
    <scope>NUCLEOTIDE SEQUENCE</scope>
    <source>
        <strain evidence="2">Expedition CK06-06</strain>
    </source>
</reference>
<feature type="non-terminal residue" evidence="2">
    <location>
        <position position="1"/>
    </location>
</feature>
<name>X1Q724_9ZZZZ</name>
<sequence length="56" mass="6847">GKCEVDKEKDCVWTLIYRELERQGRLDLMRQYYPPRNFQAVVLNRKNLQTDERSFP</sequence>
<evidence type="ECO:0000259" key="1">
    <source>
        <dbReference type="Pfam" id="PF12225"/>
    </source>
</evidence>
<protein>
    <recommendedName>
        <fullName evidence="1">Methylene-tetrahydrofolate reductase C-terminal-like domain-containing protein</fullName>
    </recommendedName>
</protein>
<feature type="domain" description="Methylene-tetrahydrofolate reductase C-terminal-like" evidence="1">
    <location>
        <begin position="1"/>
        <end position="39"/>
    </location>
</feature>
<gene>
    <name evidence="2" type="ORF">S06H3_59595</name>
</gene>
<dbReference type="EMBL" id="BARV01038746">
    <property type="protein sequence ID" value="GAI50551.1"/>
    <property type="molecule type" value="Genomic_DNA"/>
</dbReference>
<organism evidence="2">
    <name type="scientific">marine sediment metagenome</name>
    <dbReference type="NCBI Taxonomy" id="412755"/>
    <lineage>
        <taxon>unclassified sequences</taxon>
        <taxon>metagenomes</taxon>
        <taxon>ecological metagenomes</taxon>
    </lineage>
</organism>
<comment type="caution">
    <text evidence="2">The sequence shown here is derived from an EMBL/GenBank/DDBJ whole genome shotgun (WGS) entry which is preliminary data.</text>
</comment>
<accession>X1Q724</accession>
<evidence type="ECO:0000313" key="2">
    <source>
        <dbReference type="EMBL" id="GAI50551.1"/>
    </source>
</evidence>
<dbReference type="AlphaFoldDB" id="X1Q724"/>
<dbReference type="InterPro" id="IPR022026">
    <property type="entry name" value="DUF5981"/>
</dbReference>
<dbReference type="Pfam" id="PF12225">
    <property type="entry name" value="DUF5981"/>
    <property type="match status" value="1"/>
</dbReference>